<evidence type="ECO:0000313" key="2">
    <source>
        <dbReference type="EMBL" id="KAF7508834.1"/>
    </source>
</evidence>
<reference evidence="2" key="1">
    <citation type="submission" date="2020-02" db="EMBL/GenBank/DDBJ databases">
        <authorList>
            <person name="Palmer J.M."/>
        </authorList>
    </citation>
    <scope>NUCLEOTIDE SEQUENCE</scope>
    <source>
        <strain evidence="2">EPUS1.4</strain>
        <tissue evidence="2">Thallus</tissue>
    </source>
</reference>
<dbReference type="Proteomes" id="UP000606974">
    <property type="component" value="Unassembled WGS sequence"/>
</dbReference>
<gene>
    <name evidence="2" type="ORF">GJ744_008711</name>
</gene>
<dbReference type="EMBL" id="JAACFV010000049">
    <property type="protein sequence ID" value="KAF7508834.1"/>
    <property type="molecule type" value="Genomic_DNA"/>
</dbReference>
<name>A0A8H7AK16_9EURO</name>
<evidence type="ECO:0000256" key="1">
    <source>
        <dbReference type="SAM" id="MobiDB-lite"/>
    </source>
</evidence>
<evidence type="ECO:0000313" key="3">
    <source>
        <dbReference type="Proteomes" id="UP000606974"/>
    </source>
</evidence>
<dbReference type="AlphaFoldDB" id="A0A8H7AK16"/>
<protein>
    <submittedName>
        <fullName evidence="2">Uncharacterized protein</fullName>
    </submittedName>
</protein>
<organism evidence="2 3">
    <name type="scientific">Endocarpon pusillum</name>
    <dbReference type="NCBI Taxonomy" id="364733"/>
    <lineage>
        <taxon>Eukaryota</taxon>
        <taxon>Fungi</taxon>
        <taxon>Dikarya</taxon>
        <taxon>Ascomycota</taxon>
        <taxon>Pezizomycotina</taxon>
        <taxon>Eurotiomycetes</taxon>
        <taxon>Chaetothyriomycetidae</taxon>
        <taxon>Verrucariales</taxon>
        <taxon>Verrucariaceae</taxon>
        <taxon>Endocarpon</taxon>
    </lineage>
</organism>
<accession>A0A8H7AK16</accession>
<sequence length="121" mass="13524">MKRQDFIGRISVHAALPEHRRPMHFARNVGSPTKLDGRHISRTSHNHSDNCPNPPNYGILSKGETPGDELEARQDKKTASSPRQQLAICKLSIEGWPSHHLHLLRLKTSNLPGNGNCYYAG</sequence>
<feature type="region of interest" description="Disordered" evidence="1">
    <location>
        <begin position="18"/>
        <end position="84"/>
    </location>
</feature>
<keyword evidence="3" id="KW-1185">Reference proteome</keyword>
<proteinExistence type="predicted"/>
<comment type="caution">
    <text evidence="2">The sequence shown here is derived from an EMBL/GenBank/DDBJ whole genome shotgun (WGS) entry which is preliminary data.</text>
</comment>